<name>A0A1F5EFI6_9BACT</name>
<keyword evidence="1" id="KW-0812">Transmembrane</keyword>
<dbReference type="STRING" id="1797580.A2Z61_01620"/>
<evidence type="ECO:0000313" key="3">
    <source>
        <dbReference type="Proteomes" id="UP000186029"/>
    </source>
</evidence>
<dbReference type="InterPro" id="IPR043993">
    <property type="entry name" value="T4SS_pilin"/>
</dbReference>
<keyword evidence="1" id="KW-0472">Membrane</keyword>
<keyword evidence="1" id="KW-1133">Transmembrane helix</keyword>
<gene>
    <name evidence="2" type="ORF">A2Z61_01620</name>
</gene>
<feature type="transmembrane region" description="Helical" evidence="1">
    <location>
        <begin position="20"/>
        <end position="43"/>
    </location>
</feature>
<sequence>MSSLTYLVENIETFIIDPLIILLFALALLLFLWGLAQFILKAGSDEGKKEGKQHMLWGIIGIFIMVSVYGILRVLTNTFGIPF</sequence>
<dbReference type="EMBL" id="MFAC01000037">
    <property type="protein sequence ID" value="OGD66141.1"/>
    <property type="molecule type" value="Genomic_DNA"/>
</dbReference>
<proteinExistence type="predicted"/>
<dbReference type="AlphaFoldDB" id="A0A1F5EFI6"/>
<evidence type="ECO:0000256" key="1">
    <source>
        <dbReference type="SAM" id="Phobius"/>
    </source>
</evidence>
<dbReference type="Proteomes" id="UP000186029">
    <property type="component" value="Unassembled WGS sequence"/>
</dbReference>
<feature type="transmembrane region" description="Helical" evidence="1">
    <location>
        <begin position="55"/>
        <end position="75"/>
    </location>
</feature>
<evidence type="ECO:0000313" key="2">
    <source>
        <dbReference type="EMBL" id="OGD66141.1"/>
    </source>
</evidence>
<organism evidence="2 3">
    <name type="scientific">Candidatus Campbellbacteria bacterium RIFCSPLOWO2_02_35_12</name>
    <dbReference type="NCBI Taxonomy" id="1797580"/>
    <lineage>
        <taxon>Bacteria</taxon>
        <taxon>Candidatus Campbelliibacteriota</taxon>
    </lineage>
</organism>
<reference evidence="2 3" key="1">
    <citation type="journal article" date="2016" name="Nat. Commun.">
        <title>Thousands of microbial genomes shed light on interconnected biogeochemical processes in an aquifer system.</title>
        <authorList>
            <person name="Anantharaman K."/>
            <person name="Brown C.T."/>
            <person name="Hug L.A."/>
            <person name="Sharon I."/>
            <person name="Castelle C.J."/>
            <person name="Probst A.J."/>
            <person name="Thomas B.C."/>
            <person name="Singh A."/>
            <person name="Wilkins M.J."/>
            <person name="Karaoz U."/>
            <person name="Brodie E.L."/>
            <person name="Williams K.H."/>
            <person name="Hubbard S.S."/>
            <person name="Banfield J.F."/>
        </authorList>
    </citation>
    <scope>NUCLEOTIDE SEQUENCE [LARGE SCALE GENOMIC DNA]</scope>
</reference>
<protein>
    <submittedName>
        <fullName evidence="2">Uncharacterized protein</fullName>
    </submittedName>
</protein>
<comment type="caution">
    <text evidence="2">The sequence shown here is derived from an EMBL/GenBank/DDBJ whole genome shotgun (WGS) entry which is preliminary data.</text>
</comment>
<accession>A0A1F5EFI6</accession>
<dbReference type="Pfam" id="PF18895">
    <property type="entry name" value="T4SS_pilin"/>
    <property type="match status" value="1"/>
</dbReference>